<dbReference type="STRING" id="266892.SAMN04488054_108107"/>
<organism evidence="2 3">
    <name type="scientific">Salibacterium qingdaonense</name>
    <dbReference type="NCBI Taxonomy" id="266892"/>
    <lineage>
        <taxon>Bacteria</taxon>
        <taxon>Bacillati</taxon>
        <taxon>Bacillota</taxon>
        <taxon>Bacilli</taxon>
        <taxon>Bacillales</taxon>
        <taxon>Bacillaceae</taxon>
    </lineage>
</organism>
<reference evidence="2 3" key="1">
    <citation type="submission" date="2016-10" db="EMBL/GenBank/DDBJ databases">
        <authorList>
            <person name="de Groot N.N."/>
        </authorList>
    </citation>
    <scope>NUCLEOTIDE SEQUENCE [LARGE SCALE GENOMIC DNA]</scope>
    <source>
        <strain evidence="2 3">CGMCC 1.6134</strain>
    </source>
</reference>
<gene>
    <name evidence="2" type="ORF">SAMN04488054_108107</name>
</gene>
<evidence type="ECO:0000313" key="3">
    <source>
        <dbReference type="Proteomes" id="UP000199668"/>
    </source>
</evidence>
<evidence type="ECO:0000313" key="2">
    <source>
        <dbReference type="EMBL" id="SFL93373.1"/>
    </source>
</evidence>
<sequence>MKRLLILFTFTLFAVVLTACQDKPAGPKENTMMLSFKNNADFTFHSIGISTRDISGGILNADGSPIEKGQILRKEYIDQTDIDLEGEAAFNIALIDKEENRIPLKTKILKLEENKEYFFEITGSSESDAALKRIDKAGG</sequence>
<protein>
    <recommendedName>
        <fullName evidence="4">Lipoprotein</fullName>
    </recommendedName>
</protein>
<accession>A0A1I4LRD9</accession>
<dbReference type="Proteomes" id="UP000199668">
    <property type="component" value="Unassembled WGS sequence"/>
</dbReference>
<dbReference type="AlphaFoldDB" id="A0A1I4LRD9"/>
<keyword evidence="3" id="KW-1185">Reference proteome</keyword>
<feature type="chain" id="PRO_5038861017" description="Lipoprotein" evidence="1">
    <location>
        <begin position="20"/>
        <end position="139"/>
    </location>
</feature>
<keyword evidence="1" id="KW-0732">Signal</keyword>
<dbReference type="PROSITE" id="PS51257">
    <property type="entry name" value="PROKAR_LIPOPROTEIN"/>
    <property type="match status" value="1"/>
</dbReference>
<evidence type="ECO:0000256" key="1">
    <source>
        <dbReference type="SAM" id="SignalP"/>
    </source>
</evidence>
<evidence type="ECO:0008006" key="4">
    <source>
        <dbReference type="Google" id="ProtNLM"/>
    </source>
</evidence>
<dbReference type="EMBL" id="FOTY01000008">
    <property type="protein sequence ID" value="SFL93373.1"/>
    <property type="molecule type" value="Genomic_DNA"/>
</dbReference>
<proteinExistence type="predicted"/>
<name>A0A1I4LRD9_9BACI</name>
<feature type="signal peptide" evidence="1">
    <location>
        <begin position="1"/>
        <end position="19"/>
    </location>
</feature>